<reference evidence="1 2" key="1">
    <citation type="submission" date="2018-08" db="EMBL/GenBank/DDBJ databases">
        <title>Genome and evolution of the arbuscular mycorrhizal fungus Diversispora epigaea (formerly Glomus versiforme) and its bacterial endosymbionts.</title>
        <authorList>
            <person name="Sun X."/>
            <person name="Fei Z."/>
            <person name="Harrison M."/>
        </authorList>
    </citation>
    <scope>NUCLEOTIDE SEQUENCE [LARGE SCALE GENOMIC DNA]</scope>
    <source>
        <strain evidence="1 2">IT104</strain>
    </source>
</reference>
<sequence>MVMLSRVQRLEDLLILWPFKETILNIRLPPSLRAELTHLDECAQKTALLKEWPNHYFPCVKNGKKGNDEKKNNEVKEI</sequence>
<gene>
    <name evidence="1" type="ORF">Glove_151g7</name>
</gene>
<dbReference type="Proteomes" id="UP000266861">
    <property type="component" value="Unassembled WGS sequence"/>
</dbReference>
<evidence type="ECO:0000313" key="1">
    <source>
        <dbReference type="EMBL" id="RHZ79103.1"/>
    </source>
</evidence>
<name>A0A397J1Y3_9GLOM</name>
<protein>
    <submittedName>
        <fullName evidence="1">Uncharacterized protein</fullName>
    </submittedName>
</protein>
<dbReference type="AlphaFoldDB" id="A0A397J1Y3"/>
<organism evidence="1 2">
    <name type="scientific">Diversispora epigaea</name>
    <dbReference type="NCBI Taxonomy" id="1348612"/>
    <lineage>
        <taxon>Eukaryota</taxon>
        <taxon>Fungi</taxon>
        <taxon>Fungi incertae sedis</taxon>
        <taxon>Mucoromycota</taxon>
        <taxon>Glomeromycotina</taxon>
        <taxon>Glomeromycetes</taxon>
        <taxon>Diversisporales</taxon>
        <taxon>Diversisporaceae</taxon>
        <taxon>Diversispora</taxon>
    </lineage>
</organism>
<dbReference type="OrthoDB" id="432234at2759"/>
<keyword evidence="2" id="KW-1185">Reference proteome</keyword>
<proteinExistence type="predicted"/>
<comment type="caution">
    <text evidence="1">The sequence shown here is derived from an EMBL/GenBank/DDBJ whole genome shotgun (WGS) entry which is preliminary data.</text>
</comment>
<evidence type="ECO:0000313" key="2">
    <source>
        <dbReference type="Proteomes" id="UP000266861"/>
    </source>
</evidence>
<accession>A0A397J1Y3</accession>
<dbReference type="EMBL" id="PQFF01000142">
    <property type="protein sequence ID" value="RHZ79103.1"/>
    <property type="molecule type" value="Genomic_DNA"/>
</dbReference>